<evidence type="ECO:0000313" key="2">
    <source>
        <dbReference type="EMBL" id="KAF5894311.1"/>
    </source>
</evidence>
<dbReference type="AlphaFoldDB" id="A0A8J4TCL4"/>
<dbReference type="GO" id="GO:0005223">
    <property type="term" value="F:intracellularly cGMP-activated cation channel activity"/>
    <property type="evidence" value="ECO:0007669"/>
    <property type="project" value="TreeGrafter"/>
</dbReference>
<evidence type="ECO:0000256" key="1">
    <source>
        <dbReference type="ARBA" id="ARBA00022606"/>
    </source>
</evidence>
<accession>A0A8J4TCL4</accession>
<evidence type="ECO:0000313" key="3">
    <source>
        <dbReference type="Proteomes" id="UP000727407"/>
    </source>
</evidence>
<dbReference type="PANTHER" id="PTHR45638">
    <property type="entry name" value="CYCLIC NUCLEOTIDE-GATED CATION CHANNEL SUBUNIT A"/>
    <property type="match status" value="1"/>
</dbReference>
<dbReference type="EMBL" id="QNUK01000380">
    <property type="protein sequence ID" value="KAF5894311.1"/>
    <property type="molecule type" value="Genomic_DNA"/>
</dbReference>
<sequence length="233" mass="26894">NVFCVVAECCKEEKKGRIMAKICTEHSYPSHQRLSVRASDDELDQIDNAASRTHSICDDSISDINRVMSSQLQESRRSSFTGSGAMARLSCFLFMLRNWASHRLQPELERPDSFLERFRGPELKDLSSRGSITCSSLGHPEQTHKRNPRPLAVYNTNNCNNTDEKNSWIMDPATDLYYRWLTVIAGPVFYNLMMLITRACFNELQDSYVTLWIILDYSSDVIYYMDTFVRSRT</sequence>
<dbReference type="OrthoDB" id="8957355at2759"/>
<gene>
    <name evidence="2" type="primary">cnga3</name>
    <name evidence="2" type="ORF">DAT39_015983</name>
</gene>
<dbReference type="InterPro" id="IPR050866">
    <property type="entry name" value="CNG_cation_channel"/>
</dbReference>
<dbReference type="GO" id="GO:0044877">
    <property type="term" value="F:protein-containing complex binding"/>
    <property type="evidence" value="ECO:0007669"/>
    <property type="project" value="TreeGrafter"/>
</dbReference>
<reference evidence="2" key="1">
    <citation type="submission" date="2020-07" db="EMBL/GenBank/DDBJ databases">
        <title>Clarias magur genome sequencing, assembly and annotation.</title>
        <authorList>
            <person name="Kushwaha B."/>
            <person name="Kumar R."/>
            <person name="Das P."/>
            <person name="Joshi C.G."/>
            <person name="Kumar D."/>
            <person name="Nagpure N.S."/>
            <person name="Pandey M."/>
            <person name="Agarwal S."/>
            <person name="Srivastava S."/>
            <person name="Singh M."/>
            <person name="Sahoo L."/>
            <person name="Jayasankar P."/>
            <person name="Meher P.K."/>
            <person name="Koringa P.G."/>
            <person name="Iquebal M.A."/>
            <person name="Das S.P."/>
            <person name="Bit A."/>
            <person name="Patnaik S."/>
            <person name="Patel N."/>
            <person name="Shah T.M."/>
            <person name="Hinsu A."/>
            <person name="Jena J.K."/>
        </authorList>
    </citation>
    <scope>NUCLEOTIDE SEQUENCE</scope>
    <source>
        <strain evidence="2">CIFAMagur01</strain>
        <tissue evidence="2">Testis</tissue>
    </source>
</reference>
<proteinExistence type="predicted"/>
<dbReference type="GO" id="GO:0017071">
    <property type="term" value="C:intracellular cyclic nucleotide activated cation channel complex"/>
    <property type="evidence" value="ECO:0007669"/>
    <property type="project" value="TreeGrafter"/>
</dbReference>
<dbReference type="PANTHER" id="PTHR45638:SF6">
    <property type="entry name" value="CYCLIC NUCLEOTIDE-GATED CATION CHANNEL ALPHA-3"/>
    <property type="match status" value="1"/>
</dbReference>
<dbReference type="SUPFAM" id="SSF81324">
    <property type="entry name" value="Voltage-gated potassium channels"/>
    <property type="match status" value="1"/>
</dbReference>
<protein>
    <submittedName>
        <fullName evidence="2">Cyclic nucleotide-gated cation channel alpha-3-like</fullName>
    </submittedName>
</protein>
<name>A0A8J4TCL4_CLAMG</name>
<comment type="caution">
    <text evidence="2">The sequence shown here is derived from an EMBL/GenBank/DDBJ whole genome shotgun (WGS) entry which is preliminary data.</text>
</comment>
<feature type="non-terminal residue" evidence="2">
    <location>
        <position position="1"/>
    </location>
</feature>
<keyword evidence="3" id="KW-1185">Reference proteome</keyword>
<dbReference type="GO" id="GO:0005222">
    <property type="term" value="F:intracellularly cAMP-activated cation channel activity"/>
    <property type="evidence" value="ECO:0007669"/>
    <property type="project" value="TreeGrafter"/>
</dbReference>
<keyword evidence="1" id="KW-0716">Sensory transduction</keyword>
<organism evidence="2 3">
    <name type="scientific">Clarias magur</name>
    <name type="common">Asian catfish</name>
    <name type="synonym">Macropteronotus magur</name>
    <dbReference type="NCBI Taxonomy" id="1594786"/>
    <lineage>
        <taxon>Eukaryota</taxon>
        <taxon>Metazoa</taxon>
        <taxon>Chordata</taxon>
        <taxon>Craniata</taxon>
        <taxon>Vertebrata</taxon>
        <taxon>Euteleostomi</taxon>
        <taxon>Actinopterygii</taxon>
        <taxon>Neopterygii</taxon>
        <taxon>Teleostei</taxon>
        <taxon>Ostariophysi</taxon>
        <taxon>Siluriformes</taxon>
        <taxon>Clariidae</taxon>
        <taxon>Clarias</taxon>
    </lineage>
</organism>
<dbReference type="GO" id="GO:0005886">
    <property type="term" value="C:plasma membrane"/>
    <property type="evidence" value="ECO:0007669"/>
    <property type="project" value="TreeGrafter"/>
</dbReference>
<dbReference type="Proteomes" id="UP000727407">
    <property type="component" value="Unassembled WGS sequence"/>
</dbReference>
<feature type="non-terminal residue" evidence="2">
    <location>
        <position position="233"/>
    </location>
</feature>
<dbReference type="GO" id="GO:0030553">
    <property type="term" value="F:cGMP binding"/>
    <property type="evidence" value="ECO:0007669"/>
    <property type="project" value="TreeGrafter"/>
</dbReference>